<dbReference type="InterPro" id="IPR014710">
    <property type="entry name" value="RmlC-like_jellyroll"/>
</dbReference>
<dbReference type="Gene3D" id="2.60.120.10">
    <property type="entry name" value="Jelly Rolls"/>
    <property type="match status" value="1"/>
</dbReference>
<dbReference type="PANTHER" id="PTHR40943">
    <property type="entry name" value="CYTOPLASMIC PROTEIN-RELATED"/>
    <property type="match status" value="1"/>
</dbReference>
<dbReference type="InterPro" id="IPR011051">
    <property type="entry name" value="RmlC_Cupin_sf"/>
</dbReference>
<dbReference type="PANTHER" id="PTHR40943:SF1">
    <property type="entry name" value="CYTOPLASMIC PROTEIN"/>
    <property type="match status" value="1"/>
</dbReference>
<keyword evidence="4" id="KW-1185">Reference proteome</keyword>
<feature type="region of interest" description="Disordered" evidence="1">
    <location>
        <begin position="1"/>
        <end position="23"/>
    </location>
</feature>
<evidence type="ECO:0000256" key="1">
    <source>
        <dbReference type="SAM" id="MobiDB-lite"/>
    </source>
</evidence>
<gene>
    <name evidence="3" type="ORF">ROA7450_00730</name>
</gene>
<protein>
    <recommendedName>
        <fullName evidence="2">(S)-ureidoglycine aminohydrolase cupin domain-containing protein</fullName>
    </recommendedName>
</protein>
<evidence type="ECO:0000259" key="2">
    <source>
        <dbReference type="Pfam" id="PF05899"/>
    </source>
</evidence>
<dbReference type="EMBL" id="FWFX01000002">
    <property type="protein sequence ID" value="SLN20877.1"/>
    <property type="molecule type" value="Genomic_DNA"/>
</dbReference>
<accession>A0A1X6YHL4</accession>
<sequence>MITQDDFRLNPNPPTMVPSDMTPQEAFTTADKTELIAEAFATDDESVLAGVWECAPCREEIEAYPVHEMMTLISGALTLTHPDGRAEHFKAGDTFFIAKGSPVVWEITERLRKYYMITT</sequence>
<proteinExistence type="predicted"/>
<dbReference type="Proteomes" id="UP000193061">
    <property type="component" value="Unassembled WGS sequence"/>
</dbReference>
<dbReference type="OrthoDB" id="9799053at2"/>
<dbReference type="SUPFAM" id="SSF51182">
    <property type="entry name" value="RmlC-like cupins"/>
    <property type="match status" value="1"/>
</dbReference>
<dbReference type="Pfam" id="PF05899">
    <property type="entry name" value="Cupin_3"/>
    <property type="match status" value="1"/>
</dbReference>
<name>A0A1X6YHL4_9RHOB</name>
<dbReference type="RefSeq" id="WP_159453989.1">
    <property type="nucleotide sequence ID" value="NZ_FWFX01000002.1"/>
</dbReference>
<feature type="domain" description="(S)-ureidoglycine aminohydrolase cupin" evidence="2">
    <location>
        <begin position="44"/>
        <end position="115"/>
    </location>
</feature>
<organism evidence="3 4">
    <name type="scientific">Roseovarius albus</name>
    <dbReference type="NCBI Taxonomy" id="1247867"/>
    <lineage>
        <taxon>Bacteria</taxon>
        <taxon>Pseudomonadati</taxon>
        <taxon>Pseudomonadota</taxon>
        <taxon>Alphaproteobacteria</taxon>
        <taxon>Rhodobacterales</taxon>
        <taxon>Roseobacteraceae</taxon>
        <taxon>Roseovarius</taxon>
    </lineage>
</organism>
<dbReference type="CDD" id="cd02227">
    <property type="entry name" value="cupin_TM1112-like"/>
    <property type="match status" value="1"/>
</dbReference>
<dbReference type="AlphaFoldDB" id="A0A1X6YHL4"/>
<evidence type="ECO:0000313" key="4">
    <source>
        <dbReference type="Proteomes" id="UP000193061"/>
    </source>
</evidence>
<dbReference type="InterPro" id="IPR008579">
    <property type="entry name" value="UGlyAH_Cupin_dom"/>
</dbReference>
<evidence type="ECO:0000313" key="3">
    <source>
        <dbReference type="EMBL" id="SLN20877.1"/>
    </source>
</evidence>
<reference evidence="3 4" key="1">
    <citation type="submission" date="2017-03" db="EMBL/GenBank/DDBJ databases">
        <authorList>
            <person name="Afonso C.L."/>
            <person name="Miller P.J."/>
            <person name="Scott M.A."/>
            <person name="Spackman E."/>
            <person name="Goraichik I."/>
            <person name="Dimitrov K.M."/>
            <person name="Suarez D.L."/>
            <person name="Swayne D.E."/>
        </authorList>
    </citation>
    <scope>NUCLEOTIDE SEQUENCE [LARGE SCALE GENOMIC DNA]</scope>
    <source>
        <strain evidence="3 4">CECT 7450</strain>
    </source>
</reference>